<dbReference type="InterPro" id="IPR001173">
    <property type="entry name" value="Glyco_trans_2-like"/>
</dbReference>
<dbReference type="PANTHER" id="PTHR48090:SF3">
    <property type="entry name" value="UNDECAPRENYL-PHOSPHATE 4-DEOXY-4-FORMAMIDO-L-ARABINOSE TRANSFERASE"/>
    <property type="match status" value="1"/>
</dbReference>
<dbReference type="Proteomes" id="UP001201020">
    <property type="component" value="Chromosome"/>
</dbReference>
<keyword evidence="7 8" id="KW-0472">Membrane</keyword>
<accession>A0A9Y1BKW1</accession>
<keyword evidence="4 8" id="KW-0812">Transmembrane</keyword>
<evidence type="ECO:0000313" key="10">
    <source>
        <dbReference type="EMBL" id="UJG40129.1"/>
    </source>
</evidence>
<dbReference type="GO" id="GO:0099621">
    <property type="term" value="F:undecaprenyl-phosphate 4-deoxy-4-formamido-L-arabinose transferase activity"/>
    <property type="evidence" value="ECO:0007669"/>
    <property type="project" value="TreeGrafter"/>
</dbReference>
<evidence type="ECO:0000256" key="3">
    <source>
        <dbReference type="ARBA" id="ARBA00022679"/>
    </source>
</evidence>
<dbReference type="PANTHER" id="PTHR48090">
    <property type="entry name" value="UNDECAPRENYL-PHOSPHATE 4-DEOXY-4-FORMAMIDO-L-ARABINOSE TRANSFERASE-RELATED"/>
    <property type="match status" value="1"/>
</dbReference>
<name>A0A9Y1BKW1_9ARCH</name>
<keyword evidence="1" id="KW-1003">Cell membrane</keyword>
<organism evidence="10">
    <name type="scientific">Candidatus Heimdallarchaeum aukensis</name>
    <dbReference type="NCBI Taxonomy" id="2876573"/>
    <lineage>
        <taxon>Archaea</taxon>
        <taxon>Promethearchaeati</taxon>
        <taxon>Candidatus Heimdallarchaeota</taxon>
        <taxon>Candidatus Heimdallarchaeia (ex Rinke et al. 2021) (nom. nud.)</taxon>
        <taxon>Candidatus Heimdallarchaeales</taxon>
        <taxon>Candidatus Heimdallarchaeaceae</taxon>
        <taxon>Candidatus Heimdallarchaeum</taxon>
    </lineage>
</organism>
<dbReference type="GO" id="GO:0005886">
    <property type="term" value="C:plasma membrane"/>
    <property type="evidence" value="ECO:0007669"/>
    <property type="project" value="TreeGrafter"/>
</dbReference>
<dbReference type="Gene3D" id="3.90.550.10">
    <property type="entry name" value="Spore Coat Polysaccharide Biosynthesis Protein SpsA, Chain A"/>
    <property type="match status" value="1"/>
</dbReference>
<dbReference type="Pfam" id="PF00535">
    <property type="entry name" value="Glycos_transf_2"/>
    <property type="match status" value="1"/>
</dbReference>
<evidence type="ECO:0000259" key="9">
    <source>
        <dbReference type="Pfam" id="PF00535"/>
    </source>
</evidence>
<proteinExistence type="predicted"/>
<dbReference type="SUPFAM" id="SSF53448">
    <property type="entry name" value="Nucleotide-diphospho-sugar transferases"/>
    <property type="match status" value="1"/>
</dbReference>
<evidence type="ECO:0000256" key="2">
    <source>
        <dbReference type="ARBA" id="ARBA00022676"/>
    </source>
</evidence>
<dbReference type="EMBL" id="CP084166">
    <property type="protein sequence ID" value="UJG40129.1"/>
    <property type="molecule type" value="Genomic_DNA"/>
</dbReference>
<evidence type="ECO:0000256" key="4">
    <source>
        <dbReference type="ARBA" id="ARBA00022692"/>
    </source>
</evidence>
<feature type="transmembrane region" description="Helical" evidence="8">
    <location>
        <begin position="233"/>
        <end position="255"/>
    </location>
</feature>
<gene>
    <name evidence="10" type="ORF">K9W45_09810</name>
</gene>
<evidence type="ECO:0000256" key="6">
    <source>
        <dbReference type="ARBA" id="ARBA00022989"/>
    </source>
</evidence>
<dbReference type="InterPro" id="IPR029044">
    <property type="entry name" value="Nucleotide-diphossugar_trans"/>
</dbReference>
<protein>
    <submittedName>
        <fullName evidence="10">Glycosyltransferase family 2 protein</fullName>
    </submittedName>
</protein>
<sequence length="315" mass="36179">MLSIVIPVYNEEESLYSLYSEIQEVLPSLNTPYEIIFINDGSTDNSLSVLKDIYSNDQSHVRIIDFRRNFGQTAALLAGFQHARGDLVLSLDADGQNDPHDIPLLLNAMTEDVDVVCGWRHPRHDPFFRKILPSRFSNFLNRKLNHLTIHDSGCTLRLYRIEAVKNLSLMRGEHRFIPAILHHQGFNISEVKVHHRPRAKGKSKYGFNRLFSGFFDLFMIKLLSNYNQKPIRLFAQIGFLFLLTAFSLGTYLLIVKYALGQDIGDRPLLLLTLLLGLSGFQFLLSGFMTELIVRHTSHVKNSDTNLTYHIKKIYE</sequence>
<keyword evidence="5" id="KW-0448">Lipopolysaccharide biosynthesis</keyword>
<evidence type="ECO:0000256" key="7">
    <source>
        <dbReference type="ARBA" id="ARBA00023136"/>
    </source>
</evidence>
<keyword evidence="2" id="KW-0328">Glycosyltransferase</keyword>
<evidence type="ECO:0000256" key="1">
    <source>
        <dbReference type="ARBA" id="ARBA00022475"/>
    </source>
</evidence>
<feature type="domain" description="Glycosyltransferase 2-like" evidence="9">
    <location>
        <begin position="3"/>
        <end position="166"/>
    </location>
</feature>
<keyword evidence="6 8" id="KW-1133">Transmembrane helix</keyword>
<evidence type="ECO:0000256" key="8">
    <source>
        <dbReference type="SAM" id="Phobius"/>
    </source>
</evidence>
<reference evidence="10" key="1">
    <citation type="journal article" date="2022" name="Nat. Microbiol.">
        <title>Unique mobile elements and scalable gene flow at the prokaryote-eukaryote boundary revealed by circularized Asgard archaea genomes.</title>
        <authorList>
            <person name="Wu F."/>
            <person name="Speth D.R."/>
            <person name="Philosof A."/>
            <person name="Cremiere A."/>
            <person name="Narayanan A."/>
            <person name="Barco R.A."/>
            <person name="Connon S.A."/>
            <person name="Amend J.P."/>
            <person name="Antoshechkin I.A."/>
            <person name="Orphan V.J."/>
        </authorList>
    </citation>
    <scope>NUCLEOTIDE SEQUENCE</scope>
    <source>
        <strain evidence="10">PM71</strain>
    </source>
</reference>
<keyword evidence="3" id="KW-0808">Transferase</keyword>
<dbReference type="InterPro" id="IPR050256">
    <property type="entry name" value="Glycosyltransferase_2"/>
</dbReference>
<evidence type="ECO:0000256" key="5">
    <source>
        <dbReference type="ARBA" id="ARBA00022985"/>
    </source>
</evidence>
<dbReference type="CDD" id="cd04187">
    <property type="entry name" value="DPM1_like_bac"/>
    <property type="match status" value="1"/>
</dbReference>
<feature type="transmembrane region" description="Helical" evidence="8">
    <location>
        <begin position="267"/>
        <end position="288"/>
    </location>
</feature>
<dbReference type="AlphaFoldDB" id="A0A9Y1BKW1"/>